<dbReference type="InterPro" id="IPR000315">
    <property type="entry name" value="Znf_B-box"/>
</dbReference>
<dbReference type="InterPro" id="IPR047153">
    <property type="entry name" value="TRIM45/56/19-like"/>
</dbReference>
<dbReference type="GO" id="GO:0008270">
    <property type="term" value="F:zinc ion binding"/>
    <property type="evidence" value="ECO:0007669"/>
    <property type="project" value="UniProtKB-KW"/>
</dbReference>
<evidence type="ECO:0000259" key="9">
    <source>
        <dbReference type="PROSITE" id="PS50119"/>
    </source>
</evidence>
<dbReference type="Gene3D" id="2.60.210.10">
    <property type="entry name" value="Apoptosis, Tumor Necrosis Factor Receptor Associated Protein 2, Chain A"/>
    <property type="match status" value="1"/>
</dbReference>
<evidence type="ECO:0000313" key="10">
    <source>
        <dbReference type="EMBL" id="KAK6187192.1"/>
    </source>
</evidence>
<evidence type="ECO:0000313" key="11">
    <source>
        <dbReference type="Proteomes" id="UP001347796"/>
    </source>
</evidence>
<dbReference type="AlphaFoldDB" id="A0AAN8K2L3"/>
<protein>
    <submittedName>
        <fullName evidence="10">Uncharacterized protein</fullName>
    </submittedName>
</protein>
<dbReference type="EMBL" id="JAZGQO010000004">
    <property type="protein sequence ID" value="KAK6187192.1"/>
    <property type="molecule type" value="Genomic_DNA"/>
</dbReference>
<evidence type="ECO:0000256" key="4">
    <source>
        <dbReference type="ARBA" id="ARBA00022771"/>
    </source>
</evidence>
<dbReference type="PROSITE" id="PS50119">
    <property type="entry name" value="ZF_BBOX"/>
    <property type="match status" value="1"/>
</dbReference>
<evidence type="ECO:0000256" key="2">
    <source>
        <dbReference type="ARBA" id="ARBA00022490"/>
    </source>
</evidence>
<keyword evidence="5" id="KW-0862">Zinc</keyword>
<evidence type="ECO:0000256" key="6">
    <source>
        <dbReference type="PROSITE-ProRule" id="PRU00024"/>
    </source>
</evidence>
<proteinExistence type="predicted"/>
<dbReference type="InterPro" id="IPR001841">
    <property type="entry name" value="Znf_RING"/>
</dbReference>
<dbReference type="InterPro" id="IPR027370">
    <property type="entry name" value="Znf-RING_euk"/>
</dbReference>
<dbReference type="InterPro" id="IPR017907">
    <property type="entry name" value="Znf_RING_CS"/>
</dbReference>
<organism evidence="10 11">
    <name type="scientific">Patella caerulea</name>
    <name type="common">Rayed Mediterranean limpet</name>
    <dbReference type="NCBI Taxonomy" id="87958"/>
    <lineage>
        <taxon>Eukaryota</taxon>
        <taxon>Metazoa</taxon>
        <taxon>Spiralia</taxon>
        <taxon>Lophotrochozoa</taxon>
        <taxon>Mollusca</taxon>
        <taxon>Gastropoda</taxon>
        <taxon>Patellogastropoda</taxon>
        <taxon>Patelloidea</taxon>
        <taxon>Patellidae</taxon>
        <taxon>Patella</taxon>
    </lineage>
</organism>
<evidence type="ECO:0000259" key="8">
    <source>
        <dbReference type="PROSITE" id="PS50089"/>
    </source>
</evidence>
<dbReference type="SUPFAM" id="SSF57850">
    <property type="entry name" value="RING/U-box"/>
    <property type="match status" value="1"/>
</dbReference>
<gene>
    <name evidence="10" type="ORF">SNE40_005271</name>
</gene>
<comment type="subcellular location">
    <subcellularLocation>
        <location evidence="1">Cytoplasm</location>
    </subcellularLocation>
</comment>
<keyword evidence="2" id="KW-0963">Cytoplasm</keyword>
<evidence type="ECO:0000256" key="3">
    <source>
        <dbReference type="ARBA" id="ARBA00022723"/>
    </source>
</evidence>
<evidence type="ECO:0000256" key="1">
    <source>
        <dbReference type="ARBA" id="ARBA00004496"/>
    </source>
</evidence>
<dbReference type="Gene3D" id="3.30.160.60">
    <property type="entry name" value="Classic Zinc Finger"/>
    <property type="match status" value="1"/>
</dbReference>
<dbReference type="Gene3D" id="3.30.40.10">
    <property type="entry name" value="Zinc/RING finger domain, C3HC4 (zinc finger)"/>
    <property type="match status" value="1"/>
</dbReference>
<dbReference type="PROSITE" id="PS50089">
    <property type="entry name" value="ZF_RING_2"/>
    <property type="match status" value="1"/>
</dbReference>
<dbReference type="SUPFAM" id="SSF49599">
    <property type="entry name" value="TRAF domain-like"/>
    <property type="match status" value="1"/>
</dbReference>
<evidence type="ECO:0000256" key="7">
    <source>
        <dbReference type="SAM" id="MobiDB-lite"/>
    </source>
</evidence>
<keyword evidence="4 6" id="KW-0863">Zinc-finger</keyword>
<dbReference type="CDD" id="cd00121">
    <property type="entry name" value="MATH"/>
    <property type="match status" value="1"/>
</dbReference>
<dbReference type="Pfam" id="PF00643">
    <property type="entry name" value="zf-B_box"/>
    <property type="match status" value="1"/>
</dbReference>
<dbReference type="PANTHER" id="PTHR25462">
    <property type="entry name" value="BONUS, ISOFORM C-RELATED"/>
    <property type="match status" value="1"/>
</dbReference>
<dbReference type="SMART" id="SM00184">
    <property type="entry name" value="RING"/>
    <property type="match status" value="1"/>
</dbReference>
<comment type="caution">
    <text evidence="10">The sequence shown here is derived from an EMBL/GenBank/DDBJ whole genome shotgun (WGS) entry which is preliminary data.</text>
</comment>
<dbReference type="InterPro" id="IPR002083">
    <property type="entry name" value="MATH/TRAF_dom"/>
</dbReference>
<accession>A0AAN8K2L3</accession>
<reference evidence="10 11" key="1">
    <citation type="submission" date="2024-01" db="EMBL/GenBank/DDBJ databases">
        <title>The genome of the rayed Mediterranean limpet Patella caerulea (Linnaeus, 1758).</title>
        <authorList>
            <person name="Anh-Thu Weber A."/>
            <person name="Halstead-Nussloch G."/>
        </authorList>
    </citation>
    <scope>NUCLEOTIDE SEQUENCE [LARGE SCALE GENOMIC DNA]</scope>
    <source>
        <strain evidence="10">AATW-2023a</strain>
        <tissue evidence="10">Whole specimen</tissue>
    </source>
</reference>
<dbReference type="InterPro" id="IPR008974">
    <property type="entry name" value="TRAF-like"/>
</dbReference>
<feature type="region of interest" description="Disordered" evidence="7">
    <location>
        <begin position="245"/>
        <end position="264"/>
    </location>
</feature>
<keyword evidence="11" id="KW-1185">Reference proteome</keyword>
<sequence>MEDCSTKLECSICLLKFTKPRIIDCHHTFCEECLQDHINNCTRNNKFNCPLCRKSCNVPPLGAKGFQSNFYVEDEAVDEFCGVHDQHILDGFCSDCQVVVCNECKRISHRGHDVQHLQDVRLAFKQELQQLQHDLEDQIPKFKTFSDSIKTNISEIKESKESVCMQIKGQGDKLCEKIRELEQQMIQNVTATHEADVKSMNRISEGVDTILLQLHDNIKTISQTSKDRSTVKIINRVQIAKLQKEENQKRKLPKVPNASSAKFRPGKIDQMTSSLLLEKMGKLNIYQEEDFRQTFNAGLITELWLESSQILVGGLSWKVSVSKSASKTQNTSIVENVSRYMASPSSLLDAFYVTPVQFLHVRLQFDSKYKSCQGKFTIKLINEEDGQLTPVKDDNQTFSDVCHSYDWNDVIDFETLADPNRGFLNGDNNITIQVQLKVTDIMQ</sequence>
<dbReference type="SUPFAM" id="SSF57845">
    <property type="entry name" value="B-box zinc-binding domain"/>
    <property type="match status" value="1"/>
</dbReference>
<dbReference type="PANTHER" id="PTHR25462:SF296">
    <property type="entry name" value="MEIOTIC P26, ISOFORM F"/>
    <property type="match status" value="1"/>
</dbReference>
<dbReference type="GO" id="GO:0005737">
    <property type="term" value="C:cytoplasm"/>
    <property type="evidence" value="ECO:0007669"/>
    <property type="project" value="UniProtKB-SubCell"/>
</dbReference>
<feature type="domain" description="B box-type" evidence="9">
    <location>
        <begin position="76"/>
        <end position="117"/>
    </location>
</feature>
<dbReference type="Pfam" id="PF13445">
    <property type="entry name" value="zf-RING_UBOX"/>
    <property type="match status" value="1"/>
</dbReference>
<name>A0AAN8K2L3_PATCE</name>
<feature type="domain" description="RING-type" evidence="8">
    <location>
        <begin position="10"/>
        <end position="53"/>
    </location>
</feature>
<evidence type="ECO:0000256" key="5">
    <source>
        <dbReference type="ARBA" id="ARBA00022833"/>
    </source>
</evidence>
<dbReference type="Proteomes" id="UP001347796">
    <property type="component" value="Unassembled WGS sequence"/>
</dbReference>
<keyword evidence="3" id="KW-0479">Metal-binding</keyword>
<dbReference type="PROSITE" id="PS00518">
    <property type="entry name" value="ZF_RING_1"/>
    <property type="match status" value="1"/>
</dbReference>
<dbReference type="InterPro" id="IPR013083">
    <property type="entry name" value="Znf_RING/FYVE/PHD"/>
</dbReference>